<reference evidence="2 3" key="1">
    <citation type="submission" date="2021-03" db="EMBL/GenBank/DDBJ databases">
        <title>Flavobacterium Flabelliformis Sp. Nov. And Flavobacterium Geliluteum Sp. Nov., Two Novel Multidrug Resistant Psychrophilic Species Isolated From Antarctica.</title>
        <authorList>
            <person name="Kralova S."/>
            <person name="Busse H.J."/>
            <person name="Bezdicek M."/>
            <person name="Nykrynova M."/>
            <person name="Kroupova E."/>
            <person name="Krsek D."/>
            <person name="Sedlacek I."/>
        </authorList>
    </citation>
    <scope>NUCLEOTIDE SEQUENCE [LARGE SCALE GENOMIC DNA]</scope>
    <source>
        <strain evidence="2 3">P4023</strain>
    </source>
</reference>
<dbReference type="PANTHER" id="PTHR43792:SF13">
    <property type="entry name" value="ACETYLTRANSFERASE"/>
    <property type="match status" value="1"/>
</dbReference>
<evidence type="ECO:0000313" key="2">
    <source>
        <dbReference type="EMBL" id="MBP4143132.1"/>
    </source>
</evidence>
<dbReference type="Proteomes" id="UP000674217">
    <property type="component" value="Unassembled WGS sequence"/>
</dbReference>
<dbReference type="Pfam" id="PF13302">
    <property type="entry name" value="Acetyltransf_3"/>
    <property type="match status" value="1"/>
</dbReference>
<gene>
    <name evidence="2" type="ORF">J3S90_15110</name>
</gene>
<dbReference type="PANTHER" id="PTHR43792">
    <property type="entry name" value="GNAT FAMILY, PUTATIVE (AFU_ORTHOLOGUE AFUA_3G00765)-RELATED-RELATED"/>
    <property type="match status" value="1"/>
</dbReference>
<dbReference type="Gene3D" id="3.40.630.30">
    <property type="match status" value="1"/>
</dbReference>
<name>A0ABS5CWY9_9FLAO</name>
<organism evidence="2 3">
    <name type="scientific">Flavobacterium flabelliforme</name>
    <dbReference type="NCBI Taxonomy" id="2816119"/>
    <lineage>
        <taxon>Bacteria</taxon>
        <taxon>Pseudomonadati</taxon>
        <taxon>Bacteroidota</taxon>
        <taxon>Flavobacteriia</taxon>
        <taxon>Flavobacteriales</taxon>
        <taxon>Flavobacteriaceae</taxon>
        <taxon>Flavobacterium</taxon>
    </lineage>
</organism>
<accession>A0ABS5CWY9</accession>
<dbReference type="SUPFAM" id="SSF55729">
    <property type="entry name" value="Acyl-CoA N-acyltransferases (Nat)"/>
    <property type="match status" value="1"/>
</dbReference>
<dbReference type="InterPro" id="IPR016181">
    <property type="entry name" value="Acyl_CoA_acyltransferase"/>
</dbReference>
<proteinExistence type="predicted"/>
<evidence type="ECO:0000259" key="1">
    <source>
        <dbReference type="PROSITE" id="PS51186"/>
    </source>
</evidence>
<keyword evidence="3" id="KW-1185">Reference proteome</keyword>
<dbReference type="PROSITE" id="PS51186">
    <property type="entry name" value="GNAT"/>
    <property type="match status" value="1"/>
</dbReference>
<protein>
    <submittedName>
        <fullName evidence="2">GNAT family N-acetyltransferase</fullName>
    </submittedName>
</protein>
<dbReference type="RefSeq" id="WP_210646876.1">
    <property type="nucleotide sequence ID" value="NZ_JAGFBU010000008.1"/>
</dbReference>
<dbReference type="EMBL" id="JAGFBU010000008">
    <property type="protein sequence ID" value="MBP4143132.1"/>
    <property type="molecule type" value="Genomic_DNA"/>
</dbReference>
<comment type="caution">
    <text evidence="2">The sequence shown here is derived from an EMBL/GenBank/DDBJ whole genome shotgun (WGS) entry which is preliminary data.</text>
</comment>
<sequence>MLKLLTKRLILIPFTIEICETILKLDFKNLDSLKLNRALGWPDAEVLETLPKIIENLSKVEKPTGFESWMIIKKENYEIIGDLGFKGFNPHDNNIDLGYGIIEEEQKKGYALEATNELIAWAFLNPIVKEITARCLLENEASIHLLKKLNFKIIKQDKEMIYWCLPKFSFNF</sequence>
<dbReference type="InterPro" id="IPR051531">
    <property type="entry name" value="N-acetyltransferase"/>
</dbReference>
<dbReference type="InterPro" id="IPR000182">
    <property type="entry name" value="GNAT_dom"/>
</dbReference>
<evidence type="ECO:0000313" key="3">
    <source>
        <dbReference type="Proteomes" id="UP000674217"/>
    </source>
</evidence>
<feature type="domain" description="N-acetyltransferase" evidence="1">
    <location>
        <begin position="20"/>
        <end position="171"/>
    </location>
</feature>